<dbReference type="EMBL" id="NPEX01000025">
    <property type="protein sequence ID" value="RAI45087.1"/>
    <property type="molecule type" value="Genomic_DNA"/>
</dbReference>
<dbReference type="OrthoDB" id="7959971at2"/>
<protein>
    <submittedName>
        <fullName evidence="1">Uncharacterized protein</fullName>
    </submittedName>
</protein>
<dbReference type="RefSeq" id="WP_111418107.1">
    <property type="nucleotide sequence ID" value="NZ_NPEX01000025.1"/>
</dbReference>
<accession>A0A327L3V6</accession>
<gene>
    <name evidence="1" type="ORF">CH341_05900</name>
</gene>
<comment type="caution">
    <text evidence="1">The sequence shown here is derived from an EMBL/GenBank/DDBJ whole genome shotgun (WGS) entry which is preliminary data.</text>
</comment>
<organism evidence="1 2">
    <name type="scientific">Rhodoplanes roseus</name>
    <dbReference type="NCBI Taxonomy" id="29409"/>
    <lineage>
        <taxon>Bacteria</taxon>
        <taxon>Pseudomonadati</taxon>
        <taxon>Pseudomonadota</taxon>
        <taxon>Alphaproteobacteria</taxon>
        <taxon>Hyphomicrobiales</taxon>
        <taxon>Nitrobacteraceae</taxon>
        <taxon>Rhodoplanes</taxon>
    </lineage>
</organism>
<evidence type="ECO:0000313" key="2">
    <source>
        <dbReference type="Proteomes" id="UP000249130"/>
    </source>
</evidence>
<dbReference type="Proteomes" id="UP000249130">
    <property type="component" value="Unassembled WGS sequence"/>
</dbReference>
<reference evidence="1 2" key="1">
    <citation type="submission" date="2017-07" db="EMBL/GenBank/DDBJ databases">
        <title>Draft Genome Sequences of Select Purple Nonsulfur Bacteria.</title>
        <authorList>
            <person name="Lasarre B."/>
            <person name="Mckinlay J.B."/>
        </authorList>
    </citation>
    <scope>NUCLEOTIDE SEQUENCE [LARGE SCALE GENOMIC DNA]</scope>
    <source>
        <strain evidence="1 2">DSM 5909</strain>
    </source>
</reference>
<sequence>MNEQVLHDLLAKAYNLIAAELRSAAPDFDRVMDAVGRLFDPKGAFNTPTMTLSLPPAVDRAVIDLREVMERFRDAAAESTEEAVRDVWSVLSRPEVVAALKKREAFGAT</sequence>
<proteinExistence type="predicted"/>
<evidence type="ECO:0000313" key="1">
    <source>
        <dbReference type="EMBL" id="RAI45087.1"/>
    </source>
</evidence>
<dbReference type="AlphaFoldDB" id="A0A327L3V6"/>
<name>A0A327L3V6_9BRAD</name>
<keyword evidence="2" id="KW-1185">Reference proteome</keyword>